<dbReference type="InterPro" id="IPR051792">
    <property type="entry name" value="GGT_bact"/>
</dbReference>
<keyword evidence="3" id="KW-1185">Reference proteome</keyword>
<sequence length="67" mass="6891">MCSMGPPSSGGTTMLAILGILEGFDLAALTPYGPDAVHLYAQASELAYADRNLYSADPAFVSVPVKG</sequence>
<dbReference type="PANTHER" id="PTHR43199">
    <property type="entry name" value="GLUTATHIONE HYDROLASE"/>
    <property type="match status" value="1"/>
</dbReference>
<evidence type="ECO:0000313" key="3">
    <source>
        <dbReference type="Proteomes" id="UP000324996"/>
    </source>
</evidence>
<dbReference type="Gene3D" id="1.10.246.130">
    <property type="match status" value="1"/>
</dbReference>
<dbReference type="SUPFAM" id="SSF56235">
    <property type="entry name" value="N-terminal nucleophile aminohydrolases (Ntn hydrolases)"/>
    <property type="match status" value="1"/>
</dbReference>
<reference evidence="2 3" key="1">
    <citation type="submission" date="2019-09" db="EMBL/GenBank/DDBJ databases">
        <title>NBRP : Genome information of microbial organism related human and environment.</title>
        <authorList>
            <person name="Hattori M."/>
            <person name="Oshima K."/>
            <person name="Inaba H."/>
            <person name="Suda W."/>
            <person name="Sakamoto M."/>
            <person name="Iino T."/>
            <person name="Kitahara M."/>
            <person name="Oshida Y."/>
            <person name="Iida T."/>
            <person name="Kudo T."/>
            <person name="Itoh T."/>
            <person name="Ohkuma M."/>
        </authorList>
    </citation>
    <scope>NUCLEOTIDE SEQUENCE [LARGE SCALE GENOMIC DNA]</scope>
    <source>
        <strain evidence="2 3">Q-1</strain>
    </source>
</reference>
<dbReference type="InterPro" id="IPR043138">
    <property type="entry name" value="GGT_lsub"/>
</dbReference>
<accession>A0A5A7N2U3</accession>
<protein>
    <recommendedName>
        <fullName evidence="4">Gamma-glutamyltransferase</fullName>
    </recommendedName>
</protein>
<dbReference type="PANTHER" id="PTHR43199:SF1">
    <property type="entry name" value="GLUTATHIONE HYDROLASE PROENZYME"/>
    <property type="match status" value="1"/>
</dbReference>
<evidence type="ECO:0008006" key="4">
    <source>
        <dbReference type="Google" id="ProtNLM"/>
    </source>
</evidence>
<dbReference type="Pfam" id="PF01019">
    <property type="entry name" value="G_glu_transpept"/>
    <property type="match status" value="1"/>
</dbReference>
<evidence type="ECO:0000313" key="2">
    <source>
        <dbReference type="EMBL" id="GER02327.1"/>
    </source>
</evidence>
<comment type="similarity">
    <text evidence="1">Belongs to the gamma-glutamyltransferase family.</text>
</comment>
<dbReference type="AlphaFoldDB" id="A0A5A7N2U3"/>
<dbReference type="InterPro" id="IPR029055">
    <property type="entry name" value="Ntn_hydrolases_N"/>
</dbReference>
<organism evidence="2 3">
    <name type="scientific">Iodidimonas nitroreducens</name>
    <dbReference type="NCBI Taxonomy" id="1236968"/>
    <lineage>
        <taxon>Bacteria</taxon>
        <taxon>Pseudomonadati</taxon>
        <taxon>Pseudomonadota</taxon>
        <taxon>Alphaproteobacteria</taxon>
        <taxon>Iodidimonadales</taxon>
        <taxon>Iodidimonadaceae</taxon>
        <taxon>Iodidimonas</taxon>
    </lineage>
</organism>
<dbReference type="EMBL" id="BKCN01000001">
    <property type="protein sequence ID" value="GER02327.1"/>
    <property type="molecule type" value="Genomic_DNA"/>
</dbReference>
<gene>
    <name evidence="2" type="ORF">JCM17846_00090</name>
</gene>
<evidence type="ECO:0000256" key="1">
    <source>
        <dbReference type="ARBA" id="ARBA00009381"/>
    </source>
</evidence>
<dbReference type="Proteomes" id="UP000324996">
    <property type="component" value="Unassembled WGS sequence"/>
</dbReference>
<proteinExistence type="inferred from homology"/>
<name>A0A5A7N2U3_9PROT</name>
<comment type="caution">
    <text evidence="2">The sequence shown here is derived from an EMBL/GenBank/DDBJ whole genome shotgun (WGS) entry which is preliminary data.</text>
</comment>